<comment type="caution">
    <text evidence="1">The sequence shown here is derived from an EMBL/GenBank/DDBJ whole genome shotgun (WGS) entry which is preliminary data.</text>
</comment>
<protein>
    <recommendedName>
        <fullName evidence="3">DUF2515 domain-containing protein</fullName>
    </recommendedName>
</protein>
<accession>A0A9C7G605</accession>
<evidence type="ECO:0008006" key="3">
    <source>
        <dbReference type="Google" id="ProtNLM"/>
    </source>
</evidence>
<dbReference type="EMBL" id="CAKJTG010000001">
    <property type="protein sequence ID" value="CAG9606356.1"/>
    <property type="molecule type" value="Genomic_DNA"/>
</dbReference>
<evidence type="ECO:0000313" key="2">
    <source>
        <dbReference type="Proteomes" id="UP000789845"/>
    </source>
</evidence>
<sequence length="395" mass="47368">MFSIKDIHDLIKACKGGIKIFGFKKRKNAAFTRDLIELKKELIKSKTRPLPTLSIDEKVLIKKIKRKTEELNHSNVTRTKAYFEFYKQHPEIQWAFLGHMVSRNGGWNMTDLKGDFLKGLLDKQSRQYFFSFLERGNWLIFQDAYPQFLLYEESLIRNRKLFHLLPYFNVSVFMETIWNDFWKHGDKYILTIALVINEQSYLEKRVMDNNHFKQTVFETFEYKLQELLSFNHILFPYIKNNKIKLMGQTINQFDSLHERIMLGKRLYSLLFSNDQILKESKSWAFENSHTGSRKDYWPHLFNDVKDYAPGNFYIRRLKKCQLRKGVARIYSPRLDFAWKNVEHEPAEEGDWYDDWRVIDYLLEDTQKIDGEIVHEYCETLEKLELATIAKKAIFL</sequence>
<dbReference type="InterPro" id="IPR019658">
    <property type="entry name" value="DUF2515"/>
</dbReference>
<keyword evidence="2" id="KW-1185">Reference proteome</keyword>
<dbReference type="AlphaFoldDB" id="A0A9C7G605"/>
<evidence type="ECO:0000313" key="1">
    <source>
        <dbReference type="EMBL" id="CAG9606356.1"/>
    </source>
</evidence>
<name>A0A9C7G605_9BACI</name>
<reference evidence="1" key="1">
    <citation type="submission" date="2021-10" db="EMBL/GenBank/DDBJ databases">
        <authorList>
            <person name="Criscuolo A."/>
        </authorList>
    </citation>
    <scope>NUCLEOTIDE SEQUENCE</scope>
    <source>
        <strain evidence="1">CIP111885</strain>
    </source>
</reference>
<organism evidence="1 2">
    <name type="scientific">Pseudoneobacillus rhizosphaerae</name>
    <dbReference type="NCBI Taxonomy" id="2880968"/>
    <lineage>
        <taxon>Bacteria</taxon>
        <taxon>Bacillati</taxon>
        <taxon>Bacillota</taxon>
        <taxon>Bacilli</taxon>
        <taxon>Bacillales</taxon>
        <taxon>Bacillaceae</taxon>
        <taxon>Pseudoneobacillus</taxon>
    </lineage>
</organism>
<gene>
    <name evidence="1" type="ORF">NEOCIP111885_00044</name>
</gene>
<dbReference type="Proteomes" id="UP000789845">
    <property type="component" value="Unassembled WGS sequence"/>
</dbReference>
<dbReference type="Pfam" id="PF10720">
    <property type="entry name" value="DUF2515"/>
    <property type="match status" value="1"/>
</dbReference>
<proteinExistence type="predicted"/>